<dbReference type="Proteomes" id="UP000245166">
    <property type="component" value="Unassembled WGS sequence"/>
</dbReference>
<accession>A0A2U1ZW38</accession>
<keyword evidence="2" id="KW-1185">Reference proteome</keyword>
<gene>
    <name evidence="1" type="ORF">C8046_11645</name>
</gene>
<dbReference type="RefSeq" id="WP_109229587.1">
    <property type="nucleotide sequence ID" value="NZ_PYHR01000002.1"/>
</dbReference>
<evidence type="ECO:0000313" key="2">
    <source>
        <dbReference type="Proteomes" id="UP000245166"/>
    </source>
</evidence>
<dbReference type="SUPFAM" id="SSF52467">
    <property type="entry name" value="DHS-like NAD/FAD-binding domain"/>
    <property type="match status" value="1"/>
</dbReference>
<evidence type="ECO:0000313" key="1">
    <source>
        <dbReference type="EMBL" id="PWD51206.1"/>
    </source>
</evidence>
<proteinExistence type="predicted"/>
<name>A0A2U1ZW38_9MICO</name>
<reference evidence="1 2" key="1">
    <citation type="submission" date="2018-03" db="EMBL/GenBank/DDBJ databases">
        <title>Genome assembly of novel Miniimonas species PCH200.</title>
        <authorList>
            <person name="Thakur V."/>
            <person name="Kumar V."/>
            <person name="Singh D."/>
        </authorList>
    </citation>
    <scope>NUCLEOTIDE SEQUENCE [LARGE SCALE GENOMIC DNA]</scope>
    <source>
        <strain evidence="1 2">PCH200</strain>
    </source>
</reference>
<protein>
    <submittedName>
        <fullName evidence="1">Uncharacterized protein</fullName>
    </submittedName>
</protein>
<dbReference type="AlphaFoldDB" id="A0A2U1ZW38"/>
<dbReference type="EMBL" id="PYHR01000002">
    <property type="protein sequence ID" value="PWD51206.1"/>
    <property type="molecule type" value="Genomic_DNA"/>
</dbReference>
<dbReference type="OrthoDB" id="5241047at2"/>
<dbReference type="Pfam" id="PF13289">
    <property type="entry name" value="SIR2_2"/>
    <property type="match status" value="1"/>
</dbReference>
<dbReference type="InterPro" id="IPR029035">
    <property type="entry name" value="DHS-like_NAD/FAD-binding_dom"/>
</dbReference>
<organism evidence="1 2">
    <name type="scientific">Serinibacter arcticus</name>
    <dbReference type="NCBI Taxonomy" id="1655435"/>
    <lineage>
        <taxon>Bacteria</taxon>
        <taxon>Bacillati</taxon>
        <taxon>Actinomycetota</taxon>
        <taxon>Actinomycetes</taxon>
        <taxon>Micrococcales</taxon>
        <taxon>Beutenbergiaceae</taxon>
        <taxon>Serinibacter</taxon>
    </lineage>
</organism>
<comment type="caution">
    <text evidence="1">The sequence shown here is derived from an EMBL/GenBank/DDBJ whole genome shotgun (WGS) entry which is preliminary data.</text>
</comment>
<sequence>MTASFDWSDFTKRRMSTSAGRREIAVALLGDLMRWGHGLDLHPEPDVWTLRARSAGERRGPAAALRFEDEAIAVGASGVDNGTELRWTDLAAAETSRAASLLLESRLGLASPAQTPLATPRALAYKAASELLRQHPGRPGEINPTAVAVGDTSDGFAEIHLDIGTVTISTVGRAETVRGSHDLSDLYNEVGRKLPALVEALTRYGHLFVAHSRLETVGCTAVVIPSDAWFSVNPKWKSAAGVPEHVAWPELRPRAWGPGAVERVHPETAPASTHPDAWIIDSIAPTPEAVGELAARVVASMMRKSGPELRKAAEEAGLRLPLLAFPMLGSGHGGHTDDRGRLADALITHLSEAAATHGVDVVLVTASRSDYAVLQHLRRARARRGSFADLLGSKLLDKARGLGTKVANKEAALFFGAGLSMGAGLPSWGGLLQRLLDDAESDLTWEEISSLPVLDQGEVIEHELRRLADEDGESLGERVTRIIRSDRRSGLGHVLLAGMQVPNAVTTNYDQLYERAVESTGGVDGTRAIAVLPWQRVEAEGPWVLKMHGDVDHPSSIVLTRGAFVHYDSRWKPVGAVVQSLMMTKHLVIVGASLTDDNLIRFAHEVAGLRVALAQDGGDHAEGADIGTVITLDPDRAFGRLWSNQLDVVVAGGAPSVATRGRPSLSRALSLFLDAVAMYAAHDANHLLDARYQVGDSRLVALLREAYAEAFRLGHDDEAWGALARSLAGFGAAEDADGSTQDSGLSVRPSLDGAHHALSGRLRSTERGRPEENDSVTFGEGYVQWTRADERRPGVHIEISEGGPYDEPMPPEIVDRLVAFGWRRPDRHFRNCWLVASAIPGDGLVSLEEAAEITLRSARVLGVTSGQAAYAVMAARRPR</sequence>